<dbReference type="OrthoDB" id="48943at2759"/>
<dbReference type="GO" id="GO:0016020">
    <property type="term" value="C:membrane"/>
    <property type="evidence" value="ECO:0007669"/>
    <property type="project" value="UniProtKB-SubCell"/>
</dbReference>
<dbReference type="GO" id="GO:0019829">
    <property type="term" value="F:ATPase-coupled monoatomic cation transmembrane transporter activity"/>
    <property type="evidence" value="ECO:0007669"/>
    <property type="project" value="TreeGrafter"/>
</dbReference>
<protein>
    <submittedName>
        <fullName evidence="9">Uncharacterized protein</fullName>
    </submittedName>
</protein>
<evidence type="ECO:0000256" key="5">
    <source>
        <dbReference type="ARBA" id="ARBA00022840"/>
    </source>
</evidence>
<feature type="region of interest" description="Disordered" evidence="8">
    <location>
        <begin position="252"/>
        <end position="286"/>
    </location>
</feature>
<keyword evidence="3" id="KW-0479">Metal-binding</keyword>
<dbReference type="Proteomes" id="UP000281553">
    <property type="component" value="Unassembled WGS sequence"/>
</dbReference>
<dbReference type="PANTHER" id="PTHR45630">
    <property type="entry name" value="CATION-TRANSPORTING ATPASE-RELATED"/>
    <property type="match status" value="1"/>
</dbReference>
<sequence>MPYEIGIIRQFPFSSTLQRMSVIARALNGTHFSVYTKGSPEMIETLCRKETLPRDFHKVLLDYTREGYRVIALAWRPLRVAYTGVMRMDRSQVERQLHFLGLLVMENRLKPESTPVINVLRDALIRPVMVTGARIIIVSAKPPKNPRRRNSTGGPSDATDAGFVVVNNDGTADFGDLREEDIDSWKDLVQFHYAEDLHRPVTEVTTAPHIRAGRSGGHMDNVNTQQEDNKRRGLARWIPFLHRRLEAKYSNVTADVEAQPETARASQRPEGDQGPSQQKRRGPPTNALTIRMVDRPDFHLALSGKTWAIIKEHCPWLIPKVLFKNIFQECTYNRELGDSLLAPSSILTGGSSAKKLLISISYQI</sequence>
<feature type="region of interest" description="Disordered" evidence="8">
    <location>
        <begin position="211"/>
        <end position="230"/>
    </location>
</feature>
<evidence type="ECO:0000256" key="3">
    <source>
        <dbReference type="ARBA" id="ARBA00022723"/>
    </source>
</evidence>
<dbReference type="EMBL" id="UYRU01069943">
    <property type="protein sequence ID" value="VDN19159.1"/>
    <property type="molecule type" value="Genomic_DNA"/>
</dbReference>
<keyword evidence="5" id="KW-0067">ATP-binding</keyword>
<comment type="subcellular location">
    <subcellularLocation>
        <location evidence="1">Membrane</location>
        <topology evidence="1">Multi-pass membrane protein</topology>
    </subcellularLocation>
</comment>
<keyword evidence="2" id="KW-0597">Phosphoprotein</keyword>
<dbReference type="AlphaFoldDB" id="A0A3P7PGM6"/>
<reference evidence="9 10" key="1">
    <citation type="submission" date="2018-11" db="EMBL/GenBank/DDBJ databases">
        <authorList>
            <consortium name="Pathogen Informatics"/>
        </authorList>
    </citation>
    <scope>NUCLEOTIDE SEQUENCE [LARGE SCALE GENOMIC DNA]</scope>
</reference>
<evidence type="ECO:0000256" key="2">
    <source>
        <dbReference type="ARBA" id="ARBA00022553"/>
    </source>
</evidence>
<organism evidence="9 10">
    <name type="scientific">Dibothriocephalus latus</name>
    <name type="common">Fish tapeworm</name>
    <name type="synonym">Diphyllobothrium latum</name>
    <dbReference type="NCBI Taxonomy" id="60516"/>
    <lineage>
        <taxon>Eukaryota</taxon>
        <taxon>Metazoa</taxon>
        <taxon>Spiralia</taxon>
        <taxon>Lophotrochozoa</taxon>
        <taxon>Platyhelminthes</taxon>
        <taxon>Cestoda</taxon>
        <taxon>Eucestoda</taxon>
        <taxon>Diphyllobothriidea</taxon>
        <taxon>Diphyllobothriidae</taxon>
        <taxon>Dibothriocephalus</taxon>
    </lineage>
</organism>
<evidence type="ECO:0000256" key="1">
    <source>
        <dbReference type="ARBA" id="ARBA00004141"/>
    </source>
</evidence>
<name>A0A3P7PGM6_DIBLA</name>
<keyword evidence="7" id="KW-1278">Translocase</keyword>
<evidence type="ECO:0000256" key="7">
    <source>
        <dbReference type="ARBA" id="ARBA00022967"/>
    </source>
</evidence>
<dbReference type="InterPro" id="IPR023299">
    <property type="entry name" value="ATPase_P-typ_cyto_dom_N"/>
</dbReference>
<gene>
    <name evidence="9" type="ORF">DILT_LOCUS13358</name>
</gene>
<evidence type="ECO:0000313" key="10">
    <source>
        <dbReference type="Proteomes" id="UP000281553"/>
    </source>
</evidence>
<keyword evidence="6" id="KW-0460">Magnesium</keyword>
<evidence type="ECO:0000256" key="6">
    <source>
        <dbReference type="ARBA" id="ARBA00022842"/>
    </source>
</evidence>
<evidence type="ECO:0000256" key="4">
    <source>
        <dbReference type="ARBA" id="ARBA00022741"/>
    </source>
</evidence>
<dbReference type="GO" id="GO:0046872">
    <property type="term" value="F:metal ion binding"/>
    <property type="evidence" value="ECO:0007669"/>
    <property type="project" value="UniProtKB-KW"/>
</dbReference>
<dbReference type="Pfam" id="PF13246">
    <property type="entry name" value="Cation_ATPase"/>
    <property type="match status" value="1"/>
</dbReference>
<dbReference type="GO" id="GO:0005524">
    <property type="term" value="F:ATP binding"/>
    <property type="evidence" value="ECO:0007669"/>
    <property type="project" value="UniProtKB-KW"/>
</dbReference>
<dbReference type="GO" id="GO:0006874">
    <property type="term" value="P:intracellular calcium ion homeostasis"/>
    <property type="evidence" value="ECO:0007669"/>
    <property type="project" value="TreeGrafter"/>
</dbReference>
<proteinExistence type="predicted"/>
<feature type="region of interest" description="Disordered" evidence="8">
    <location>
        <begin position="140"/>
        <end position="162"/>
    </location>
</feature>
<dbReference type="PANTHER" id="PTHR45630:SF8">
    <property type="entry name" value="CATION-TRANSPORTING ATPASE"/>
    <property type="match status" value="1"/>
</dbReference>
<keyword evidence="4" id="KW-0547">Nucleotide-binding</keyword>
<dbReference type="InterPro" id="IPR006544">
    <property type="entry name" value="P-type_TPase_V"/>
</dbReference>
<dbReference type="GO" id="GO:0015203">
    <property type="term" value="F:polyamine transmembrane transporter activity"/>
    <property type="evidence" value="ECO:0007669"/>
    <property type="project" value="TreeGrafter"/>
</dbReference>
<accession>A0A3P7PGM6</accession>
<evidence type="ECO:0000256" key="8">
    <source>
        <dbReference type="SAM" id="MobiDB-lite"/>
    </source>
</evidence>
<keyword evidence="10" id="KW-1185">Reference proteome</keyword>
<dbReference type="GO" id="GO:0140358">
    <property type="term" value="F:P-type transmembrane transporter activity"/>
    <property type="evidence" value="ECO:0007669"/>
    <property type="project" value="InterPro"/>
</dbReference>
<evidence type="ECO:0000313" key="9">
    <source>
        <dbReference type="EMBL" id="VDN19159.1"/>
    </source>
</evidence>
<dbReference type="SUPFAM" id="SSF81660">
    <property type="entry name" value="Metal cation-transporting ATPase, ATP-binding domain N"/>
    <property type="match status" value="1"/>
</dbReference>
<dbReference type="Gene3D" id="3.40.1110.10">
    <property type="entry name" value="Calcium-transporting ATPase, cytoplasmic domain N"/>
    <property type="match status" value="1"/>
</dbReference>